<dbReference type="PANTHER" id="PTHR43542:SF1">
    <property type="entry name" value="METHYLTRANSFERASE"/>
    <property type="match status" value="1"/>
</dbReference>
<dbReference type="PANTHER" id="PTHR43542">
    <property type="entry name" value="METHYLTRANSFERASE"/>
    <property type="match status" value="1"/>
</dbReference>
<reference evidence="4" key="1">
    <citation type="submission" date="2019-03" db="EMBL/GenBank/DDBJ databases">
        <title>Lake Tanganyika Metagenome-Assembled Genomes (MAGs).</title>
        <authorList>
            <person name="Tran P."/>
        </authorList>
    </citation>
    <scope>NUCLEOTIDE SEQUENCE</scope>
    <source>
        <strain evidence="4">M_DeepCast_400m_m2_100</strain>
    </source>
</reference>
<proteinExistence type="predicted"/>
<dbReference type="CDD" id="cd02440">
    <property type="entry name" value="AdoMet_MTases"/>
    <property type="match status" value="1"/>
</dbReference>
<dbReference type="InterPro" id="IPR029063">
    <property type="entry name" value="SAM-dependent_MTases_sf"/>
</dbReference>
<dbReference type="PROSITE" id="PS00092">
    <property type="entry name" value="N6_MTASE"/>
    <property type="match status" value="1"/>
</dbReference>
<gene>
    <name evidence="4" type="ORF">FJY75_01160</name>
</gene>
<dbReference type="Pfam" id="PF03602">
    <property type="entry name" value="Cons_hypoth95"/>
    <property type="match status" value="1"/>
</dbReference>
<organism evidence="4 5">
    <name type="scientific">Eiseniibacteriota bacterium</name>
    <dbReference type="NCBI Taxonomy" id="2212470"/>
    <lineage>
        <taxon>Bacteria</taxon>
        <taxon>Candidatus Eiseniibacteriota</taxon>
    </lineage>
</organism>
<keyword evidence="1 4" id="KW-0489">Methyltransferase</keyword>
<evidence type="ECO:0000313" key="5">
    <source>
        <dbReference type="Proteomes" id="UP000748308"/>
    </source>
</evidence>
<protein>
    <submittedName>
        <fullName evidence="4">RsmD family RNA methyltransferase</fullName>
    </submittedName>
</protein>
<evidence type="ECO:0000313" key="4">
    <source>
        <dbReference type="EMBL" id="MBM3316438.1"/>
    </source>
</evidence>
<dbReference type="PIRSF" id="PIRSF004553">
    <property type="entry name" value="CHP00095"/>
    <property type="match status" value="1"/>
</dbReference>
<dbReference type="InterPro" id="IPR002052">
    <property type="entry name" value="DNA_methylase_N6_adenine_CS"/>
</dbReference>
<dbReference type="Gene3D" id="3.40.50.150">
    <property type="entry name" value="Vaccinia Virus protein VP39"/>
    <property type="match status" value="1"/>
</dbReference>
<dbReference type="GO" id="GO:0031167">
    <property type="term" value="P:rRNA methylation"/>
    <property type="evidence" value="ECO:0007669"/>
    <property type="project" value="InterPro"/>
</dbReference>
<sequence>MRIVGGRWRGRPLASASGRAQRPTLERVREALFSHLGGRVADAVVVDLFAGSGAFAFEALSRDARGAVLVERAPEALRAMRANAAGLGAGARVRIVAGDVFAFLEGRFGPVAEVDIAFADPPYGTAEPELLGRIAGAPALSWSAGALIVLETAARDPQPAAVAGWRRRPERTYGDARIVIAEREPEHESTSP</sequence>
<comment type="caution">
    <text evidence="4">The sequence shown here is derived from an EMBL/GenBank/DDBJ whole genome shotgun (WGS) entry which is preliminary data.</text>
</comment>
<dbReference type="SUPFAM" id="SSF53335">
    <property type="entry name" value="S-adenosyl-L-methionine-dependent methyltransferases"/>
    <property type="match status" value="1"/>
</dbReference>
<accession>A0A937XAN1</accession>
<dbReference type="EMBL" id="VGIY01000013">
    <property type="protein sequence ID" value="MBM3316438.1"/>
    <property type="molecule type" value="Genomic_DNA"/>
</dbReference>
<dbReference type="InterPro" id="IPR004398">
    <property type="entry name" value="RNA_MeTrfase_RsmD"/>
</dbReference>
<evidence type="ECO:0000256" key="1">
    <source>
        <dbReference type="ARBA" id="ARBA00022603"/>
    </source>
</evidence>
<dbReference type="AlphaFoldDB" id="A0A937XAN1"/>
<feature type="region of interest" description="Disordered" evidence="3">
    <location>
        <begin position="1"/>
        <end position="20"/>
    </location>
</feature>
<dbReference type="Proteomes" id="UP000748308">
    <property type="component" value="Unassembled WGS sequence"/>
</dbReference>
<keyword evidence="2" id="KW-0808">Transferase</keyword>
<dbReference type="GO" id="GO:0003676">
    <property type="term" value="F:nucleic acid binding"/>
    <property type="evidence" value="ECO:0007669"/>
    <property type="project" value="InterPro"/>
</dbReference>
<name>A0A937XAN1_UNCEI</name>
<evidence type="ECO:0000256" key="2">
    <source>
        <dbReference type="ARBA" id="ARBA00022679"/>
    </source>
</evidence>
<evidence type="ECO:0000256" key="3">
    <source>
        <dbReference type="SAM" id="MobiDB-lite"/>
    </source>
</evidence>
<dbReference type="GO" id="GO:0008168">
    <property type="term" value="F:methyltransferase activity"/>
    <property type="evidence" value="ECO:0007669"/>
    <property type="project" value="UniProtKB-KW"/>
</dbReference>